<dbReference type="GO" id="GO:0006882">
    <property type="term" value="P:intracellular zinc ion homeostasis"/>
    <property type="evidence" value="ECO:0007669"/>
    <property type="project" value="TreeGrafter"/>
</dbReference>
<evidence type="ECO:0000256" key="6">
    <source>
        <dbReference type="ARBA" id="ARBA00022692"/>
    </source>
</evidence>
<dbReference type="InterPro" id="IPR050291">
    <property type="entry name" value="CDF_Transporter"/>
</dbReference>
<dbReference type="AlphaFoldDB" id="A0A2K8UHH5"/>
<dbReference type="FunFam" id="3.30.70.1350:FF:000002">
    <property type="entry name" value="Ferrous-iron efflux pump FieF"/>
    <property type="match status" value="1"/>
</dbReference>
<keyword evidence="4" id="KW-1003">Cell membrane</keyword>
<keyword evidence="8 15" id="KW-1133">Transmembrane helix</keyword>
<comment type="subunit">
    <text evidence="13">Homodimer. The subunits are held together in a parallel orientation through zinc binding at the interface of the cytoplasmic domains.</text>
</comment>
<evidence type="ECO:0000259" key="17">
    <source>
        <dbReference type="Pfam" id="PF16916"/>
    </source>
</evidence>
<comment type="catalytic activity">
    <reaction evidence="12">
        <text>Cd(2+)(in) + H(+)(out) = Cd(2+)(out) + H(+)(in)</text>
        <dbReference type="Rhea" id="RHEA:28739"/>
        <dbReference type="ChEBI" id="CHEBI:15378"/>
        <dbReference type="ChEBI" id="CHEBI:48775"/>
    </reaction>
</comment>
<evidence type="ECO:0000256" key="11">
    <source>
        <dbReference type="ARBA" id="ARBA00047695"/>
    </source>
</evidence>
<dbReference type="Gene3D" id="1.20.1510.10">
    <property type="entry name" value="Cation efflux protein transmembrane domain"/>
    <property type="match status" value="1"/>
</dbReference>
<evidence type="ECO:0000256" key="2">
    <source>
        <dbReference type="ARBA" id="ARBA00010212"/>
    </source>
</evidence>
<dbReference type="InterPro" id="IPR058533">
    <property type="entry name" value="Cation_efflux_TM"/>
</dbReference>
<dbReference type="InterPro" id="IPR036837">
    <property type="entry name" value="Cation_efflux_CTD_sf"/>
</dbReference>
<accession>A0A2K8UHH5</accession>
<sequence>MRLATYASVATATTLILVKLAAWLITGSVSVLASLVDSLMDVGASVVNLLAVRWSLLPADAEHRFGHGKAESLAGLGQAAFIAGSAAFLALQAVDRLIHPQPLADLGVGVAVMVFAMAATLLLLSFQRHVIRATGSTAIRADALHYATDLATNSATLIALVCAMFGWPGLDPIFALGIALFILYSAVQIAREAVDLLMDRELSVADRARIASVAAAVPGVLGVHGLRTRRSGSVPVMQLHLELDDDLALLAAHRICDQVEDALRVEFPGADITIHQDPRSLGPED</sequence>
<evidence type="ECO:0000256" key="4">
    <source>
        <dbReference type="ARBA" id="ARBA00022475"/>
    </source>
</evidence>
<keyword evidence="7" id="KW-0864">Zinc transport</keyword>
<name>A0A2K8UHH5_9GAMM</name>
<dbReference type="GO" id="GO:0005886">
    <property type="term" value="C:plasma membrane"/>
    <property type="evidence" value="ECO:0007669"/>
    <property type="project" value="UniProtKB-SubCell"/>
</dbReference>
<feature type="domain" description="Cation efflux protein cytoplasmic" evidence="17">
    <location>
        <begin position="205"/>
        <end position="278"/>
    </location>
</feature>
<evidence type="ECO:0000313" key="19">
    <source>
        <dbReference type="Proteomes" id="UP000232638"/>
    </source>
</evidence>
<evidence type="ECO:0000256" key="7">
    <source>
        <dbReference type="ARBA" id="ARBA00022906"/>
    </source>
</evidence>
<evidence type="ECO:0000259" key="16">
    <source>
        <dbReference type="Pfam" id="PF01545"/>
    </source>
</evidence>
<evidence type="ECO:0000256" key="14">
    <source>
        <dbReference type="ARBA" id="ARBA00072262"/>
    </source>
</evidence>
<dbReference type="Proteomes" id="UP000232638">
    <property type="component" value="Chromosome"/>
</dbReference>
<evidence type="ECO:0000313" key="18">
    <source>
        <dbReference type="EMBL" id="AUB84972.1"/>
    </source>
</evidence>
<organism evidence="18 19">
    <name type="scientific">Candidatus Thiodictyon syntrophicum</name>
    <dbReference type="NCBI Taxonomy" id="1166950"/>
    <lineage>
        <taxon>Bacteria</taxon>
        <taxon>Pseudomonadati</taxon>
        <taxon>Pseudomonadota</taxon>
        <taxon>Gammaproteobacteria</taxon>
        <taxon>Chromatiales</taxon>
        <taxon>Chromatiaceae</taxon>
        <taxon>Thiodictyon</taxon>
    </lineage>
</organism>
<evidence type="ECO:0000256" key="5">
    <source>
        <dbReference type="ARBA" id="ARBA00022496"/>
    </source>
</evidence>
<proteinExistence type="inferred from homology"/>
<keyword evidence="19" id="KW-1185">Reference proteome</keyword>
<dbReference type="PANTHER" id="PTHR43840:SF41">
    <property type="entry name" value="CATION-EFFLUX PUMP FIEF"/>
    <property type="match status" value="1"/>
</dbReference>
<dbReference type="GO" id="GO:0015093">
    <property type="term" value="F:ferrous iron transmembrane transporter activity"/>
    <property type="evidence" value="ECO:0007669"/>
    <property type="project" value="TreeGrafter"/>
</dbReference>
<evidence type="ECO:0000256" key="10">
    <source>
        <dbReference type="ARBA" id="ARBA00035584"/>
    </source>
</evidence>
<dbReference type="InterPro" id="IPR002524">
    <property type="entry name" value="Cation_efflux"/>
</dbReference>
<evidence type="ECO:0000256" key="9">
    <source>
        <dbReference type="ARBA" id="ARBA00023136"/>
    </source>
</evidence>
<protein>
    <recommendedName>
        <fullName evidence="14">Cation-efflux pump FieF</fullName>
    </recommendedName>
</protein>
<dbReference type="EMBL" id="CP020370">
    <property type="protein sequence ID" value="AUB84972.1"/>
    <property type="molecule type" value="Genomic_DNA"/>
</dbReference>
<feature type="domain" description="Cation efflux protein transmembrane" evidence="16">
    <location>
        <begin position="7"/>
        <end position="198"/>
    </location>
</feature>
<evidence type="ECO:0000256" key="1">
    <source>
        <dbReference type="ARBA" id="ARBA00004651"/>
    </source>
</evidence>
<keyword evidence="5" id="KW-0410">Iron transport</keyword>
<keyword evidence="7" id="KW-0862">Zinc</keyword>
<evidence type="ECO:0000256" key="3">
    <source>
        <dbReference type="ARBA" id="ARBA00022448"/>
    </source>
</evidence>
<comment type="catalytic activity">
    <reaction evidence="10">
        <text>Fe(2+)(in) + H(+)(out) = Fe(2+)(out) + H(+)(in)</text>
        <dbReference type="Rhea" id="RHEA:29439"/>
        <dbReference type="ChEBI" id="CHEBI:15378"/>
        <dbReference type="ChEBI" id="CHEBI:29033"/>
    </reaction>
</comment>
<keyword evidence="7" id="KW-0406">Ion transport</keyword>
<feature type="transmembrane region" description="Helical" evidence="15">
    <location>
        <begin position="7"/>
        <end position="25"/>
    </location>
</feature>
<keyword evidence="5" id="KW-0408">Iron</keyword>
<comment type="subcellular location">
    <subcellularLocation>
        <location evidence="1">Cell membrane</location>
        <topology evidence="1">Multi-pass membrane protein</topology>
    </subcellularLocation>
</comment>
<evidence type="ECO:0000256" key="12">
    <source>
        <dbReference type="ARBA" id="ARBA00050984"/>
    </source>
</evidence>
<dbReference type="NCBIfam" id="TIGR01297">
    <property type="entry name" value="CDF"/>
    <property type="match status" value="1"/>
</dbReference>
<dbReference type="SUPFAM" id="SSF160240">
    <property type="entry name" value="Cation efflux protein cytoplasmic domain-like"/>
    <property type="match status" value="1"/>
</dbReference>
<keyword evidence="6 15" id="KW-0812">Transmembrane</keyword>
<dbReference type="GO" id="GO:0015341">
    <property type="term" value="F:zinc efflux antiporter activity"/>
    <property type="evidence" value="ECO:0007669"/>
    <property type="project" value="TreeGrafter"/>
</dbReference>
<evidence type="ECO:0000256" key="13">
    <source>
        <dbReference type="ARBA" id="ARBA00062926"/>
    </source>
</evidence>
<reference evidence="18 19" key="1">
    <citation type="submission" date="2017-03" db="EMBL/GenBank/DDBJ databases">
        <title>Complete genome sequence of Candidatus 'Thiodictyon syntrophicum' sp. nov. strain Cad16T, a photolithoautotroph purple sulfur bacterium isolated from an alpine meromictic lake.</title>
        <authorList>
            <person name="Luedin S.M."/>
            <person name="Pothier J.F."/>
            <person name="Danza F."/>
            <person name="Storelli N."/>
            <person name="Wittwer M."/>
            <person name="Tonolla M."/>
        </authorList>
    </citation>
    <scope>NUCLEOTIDE SEQUENCE [LARGE SCALE GENOMIC DNA]</scope>
    <source>
        <strain evidence="18 19">Cad16T</strain>
    </source>
</reference>
<keyword evidence="9 15" id="KW-0472">Membrane</keyword>
<dbReference type="GO" id="GO:0015086">
    <property type="term" value="F:cadmium ion transmembrane transporter activity"/>
    <property type="evidence" value="ECO:0007669"/>
    <property type="project" value="TreeGrafter"/>
</dbReference>
<keyword evidence="3" id="KW-0813">Transport</keyword>
<comment type="similarity">
    <text evidence="2">Belongs to the cation diffusion facilitator (CDF) transporter (TC 2.A.4) family. FieF subfamily.</text>
</comment>
<comment type="catalytic activity">
    <reaction evidence="11">
        <text>Zn(2+)(in) + H(+)(out) = Zn(2+)(out) + H(+)(in)</text>
        <dbReference type="Rhea" id="RHEA:28839"/>
        <dbReference type="ChEBI" id="CHEBI:15378"/>
        <dbReference type="ChEBI" id="CHEBI:29105"/>
    </reaction>
</comment>
<gene>
    <name evidence="18" type="primary">fieF</name>
    <name evidence="18" type="ORF">THSYN_26985</name>
</gene>
<dbReference type="PANTHER" id="PTHR43840">
    <property type="entry name" value="MITOCHONDRIAL METAL TRANSPORTER 1-RELATED"/>
    <property type="match status" value="1"/>
</dbReference>
<feature type="transmembrane region" description="Helical" evidence="15">
    <location>
        <begin position="106"/>
        <end position="126"/>
    </location>
</feature>
<feature type="transmembrane region" description="Helical" evidence="15">
    <location>
        <begin position="73"/>
        <end position="94"/>
    </location>
</feature>
<dbReference type="InterPro" id="IPR027469">
    <property type="entry name" value="Cation_efflux_TMD_sf"/>
</dbReference>
<feature type="transmembrane region" description="Helical" evidence="15">
    <location>
        <begin position="173"/>
        <end position="190"/>
    </location>
</feature>
<feature type="transmembrane region" description="Helical" evidence="15">
    <location>
        <begin position="146"/>
        <end position="167"/>
    </location>
</feature>
<dbReference type="Pfam" id="PF01545">
    <property type="entry name" value="Cation_efflux"/>
    <property type="match status" value="1"/>
</dbReference>
<dbReference type="SUPFAM" id="SSF161111">
    <property type="entry name" value="Cation efflux protein transmembrane domain-like"/>
    <property type="match status" value="1"/>
</dbReference>
<evidence type="ECO:0000256" key="8">
    <source>
        <dbReference type="ARBA" id="ARBA00022989"/>
    </source>
</evidence>
<evidence type="ECO:0000256" key="15">
    <source>
        <dbReference type="SAM" id="Phobius"/>
    </source>
</evidence>
<dbReference type="KEGG" id="tsy:THSYN_26985"/>
<dbReference type="Pfam" id="PF16916">
    <property type="entry name" value="ZT_dimer"/>
    <property type="match status" value="1"/>
</dbReference>
<dbReference type="InterPro" id="IPR027470">
    <property type="entry name" value="Cation_efflux_CTD"/>
</dbReference>
<dbReference type="Gene3D" id="3.30.70.1350">
    <property type="entry name" value="Cation efflux protein, cytoplasmic domain"/>
    <property type="match status" value="1"/>
</dbReference>
<dbReference type="FunFam" id="1.20.1510.10:FF:000001">
    <property type="entry name" value="Ferrous-iron efflux pump FieF"/>
    <property type="match status" value="1"/>
</dbReference>